<dbReference type="Gene3D" id="3.10.20.730">
    <property type="entry name" value="RNAP, epsilon subunit-like"/>
    <property type="match status" value="1"/>
</dbReference>
<dbReference type="GO" id="GO:0003899">
    <property type="term" value="F:DNA-directed RNA polymerase activity"/>
    <property type="evidence" value="ECO:0007669"/>
    <property type="project" value="UniProtKB-UniRule"/>
</dbReference>
<dbReference type="GO" id="GO:0006351">
    <property type="term" value="P:DNA-templated transcription"/>
    <property type="evidence" value="ECO:0007669"/>
    <property type="project" value="UniProtKB-UniRule"/>
</dbReference>
<accession>A0A4R6UBX6</accession>
<dbReference type="GO" id="GO:0003677">
    <property type="term" value="F:DNA binding"/>
    <property type="evidence" value="ECO:0007669"/>
    <property type="project" value="UniProtKB-UniRule"/>
</dbReference>
<comment type="function">
    <text evidence="5">A non-essential component of RNA polymerase (RNAP).</text>
</comment>
<gene>
    <name evidence="5" type="primary">rpoY</name>
    <name evidence="6" type="ORF">EV213_102286</name>
</gene>
<evidence type="ECO:0000313" key="6">
    <source>
        <dbReference type="EMBL" id="TDQ42255.1"/>
    </source>
</evidence>
<dbReference type="Proteomes" id="UP000295632">
    <property type="component" value="Unassembled WGS sequence"/>
</dbReference>
<comment type="caution">
    <text evidence="6">The sequence shown here is derived from an EMBL/GenBank/DDBJ whole genome shotgun (WGS) entry which is preliminary data.</text>
</comment>
<sequence length="69" mass="8357">MIFKVLYQPTKEEALIRESTKTMYVDEQSERVVRKKLAERNYNIEYVQALTPNHLEYEQQSESYQVEKL</sequence>
<dbReference type="Pfam" id="PF07288">
    <property type="entry name" value="RpoY"/>
    <property type="match status" value="1"/>
</dbReference>
<dbReference type="EMBL" id="SNYJ01000002">
    <property type="protein sequence ID" value="TDQ42255.1"/>
    <property type="molecule type" value="Genomic_DNA"/>
</dbReference>
<comment type="subunit">
    <text evidence="5">RNAP is composed of a core of 2 alpha, a beta and a beta' subunit. The core is associated with a delta subunit, and at least one of epsilon or omega. When a sigma factor is associated with the core the holoenzyme is formed, which can initiate transcription.</text>
</comment>
<dbReference type="AlphaFoldDB" id="A0A4R6UBX6"/>
<reference evidence="6 7" key="1">
    <citation type="submission" date="2019-03" db="EMBL/GenBank/DDBJ databases">
        <title>Genomic Encyclopedia of Type Strains, Phase IV (KMG-IV): sequencing the most valuable type-strain genomes for metagenomic binning, comparative biology and taxonomic classification.</title>
        <authorList>
            <person name="Goeker M."/>
        </authorList>
    </citation>
    <scope>NUCLEOTIDE SEQUENCE [LARGE SCALE GENOMIC DNA]</scope>
    <source>
        <strain evidence="6 7">DSM 28697</strain>
    </source>
</reference>
<dbReference type="EC" id="2.7.7.6" evidence="5"/>
<evidence type="ECO:0000256" key="5">
    <source>
        <dbReference type="HAMAP-Rule" id="MF_01553"/>
    </source>
</evidence>
<comment type="similarity">
    <text evidence="5">Belongs to the RNA polymerase subunit epsilon family.</text>
</comment>
<protein>
    <recommendedName>
        <fullName evidence="5">DNA-directed RNA polymerase subunit epsilon</fullName>
        <shortName evidence="5">RNAP epsilon subunit</shortName>
        <ecNumber evidence="5">2.7.7.6</ecNumber>
    </recommendedName>
    <alternativeName>
        <fullName evidence="5">RNA polymerase epsilon subunit</fullName>
    </alternativeName>
    <alternativeName>
        <fullName evidence="5">Transcriptase subunit epsilon</fullName>
    </alternativeName>
</protein>
<keyword evidence="1 5" id="KW-0240">DNA-directed RNA polymerase</keyword>
<proteinExistence type="inferred from homology"/>
<comment type="catalytic activity">
    <reaction evidence="5">
        <text>RNA(n) + a ribonucleoside 5'-triphosphate = RNA(n+1) + diphosphate</text>
        <dbReference type="Rhea" id="RHEA:21248"/>
        <dbReference type="Rhea" id="RHEA-COMP:14527"/>
        <dbReference type="Rhea" id="RHEA-COMP:17342"/>
        <dbReference type="ChEBI" id="CHEBI:33019"/>
        <dbReference type="ChEBI" id="CHEBI:61557"/>
        <dbReference type="ChEBI" id="CHEBI:140395"/>
        <dbReference type="EC" id="2.7.7.6"/>
    </reaction>
</comment>
<evidence type="ECO:0000256" key="4">
    <source>
        <dbReference type="ARBA" id="ARBA00023163"/>
    </source>
</evidence>
<keyword evidence="4 5" id="KW-0804">Transcription</keyword>
<dbReference type="RefSeq" id="WP_133579139.1">
    <property type="nucleotide sequence ID" value="NZ_SNYJ01000002.1"/>
</dbReference>
<dbReference type="OrthoDB" id="2147503at2"/>
<evidence type="ECO:0000256" key="2">
    <source>
        <dbReference type="ARBA" id="ARBA00022679"/>
    </source>
</evidence>
<keyword evidence="2 5" id="KW-0808">Transferase</keyword>
<organism evidence="6 7">
    <name type="scientific">Aureibacillus halotolerans</name>
    <dbReference type="NCBI Taxonomy" id="1508390"/>
    <lineage>
        <taxon>Bacteria</taxon>
        <taxon>Bacillati</taxon>
        <taxon>Bacillota</taxon>
        <taxon>Bacilli</taxon>
        <taxon>Bacillales</taxon>
        <taxon>Bacillaceae</taxon>
        <taxon>Aureibacillus</taxon>
    </lineage>
</organism>
<dbReference type="InterPro" id="IPR009907">
    <property type="entry name" value="RpoY"/>
</dbReference>
<keyword evidence="3 5" id="KW-0548">Nucleotidyltransferase</keyword>
<dbReference type="HAMAP" id="MF_01553">
    <property type="entry name" value="RNApol_bact_RpoY"/>
    <property type="match status" value="1"/>
</dbReference>
<evidence type="ECO:0000313" key="7">
    <source>
        <dbReference type="Proteomes" id="UP000295632"/>
    </source>
</evidence>
<keyword evidence="7" id="KW-1185">Reference proteome</keyword>
<name>A0A4R6UBX6_9BACI</name>
<dbReference type="GO" id="GO:0000428">
    <property type="term" value="C:DNA-directed RNA polymerase complex"/>
    <property type="evidence" value="ECO:0007669"/>
    <property type="project" value="UniProtKB-KW"/>
</dbReference>
<evidence type="ECO:0000256" key="1">
    <source>
        <dbReference type="ARBA" id="ARBA00022478"/>
    </source>
</evidence>
<evidence type="ECO:0000256" key="3">
    <source>
        <dbReference type="ARBA" id="ARBA00022695"/>
    </source>
</evidence>